<keyword evidence="10" id="KW-1185">Reference proteome</keyword>
<dbReference type="PANTHER" id="PTHR10342">
    <property type="entry name" value="ARYLSULFATASE"/>
    <property type="match status" value="1"/>
</dbReference>
<dbReference type="EMBL" id="JBAMIC010000018">
    <property type="protein sequence ID" value="KAK7095155.1"/>
    <property type="molecule type" value="Genomic_DNA"/>
</dbReference>
<evidence type="ECO:0000256" key="6">
    <source>
        <dbReference type="ARBA" id="ARBA00023180"/>
    </source>
</evidence>
<dbReference type="CDD" id="cd16029">
    <property type="entry name" value="4-S"/>
    <property type="match status" value="1"/>
</dbReference>
<dbReference type="InterPro" id="IPR024607">
    <property type="entry name" value="Sulfatase_CS"/>
</dbReference>
<dbReference type="InterPro" id="IPR047115">
    <property type="entry name" value="ARSB"/>
</dbReference>
<dbReference type="AlphaFoldDB" id="A0AAN9AZK7"/>
<keyword evidence="4" id="KW-0378">Hydrolase</keyword>
<dbReference type="GO" id="GO:0046872">
    <property type="term" value="F:metal ion binding"/>
    <property type="evidence" value="ECO:0007669"/>
    <property type="project" value="UniProtKB-KW"/>
</dbReference>
<dbReference type="Gene3D" id="3.40.720.10">
    <property type="entry name" value="Alkaline Phosphatase, subunit A"/>
    <property type="match status" value="1"/>
</dbReference>
<evidence type="ECO:0000256" key="5">
    <source>
        <dbReference type="ARBA" id="ARBA00022837"/>
    </source>
</evidence>
<feature type="signal peptide" evidence="7">
    <location>
        <begin position="1"/>
        <end position="17"/>
    </location>
</feature>
<comment type="cofactor">
    <cofactor evidence="1">
        <name>Ca(2+)</name>
        <dbReference type="ChEBI" id="CHEBI:29108"/>
    </cofactor>
</comment>
<reference evidence="9 10" key="1">
    <citation type="submission" date="2024-02" db="EMBL/GenBank/DDBJ databases">
        <title>Chromosome-scale genome assembly of the rough periwinkle Littorina saxatilis.</title>
        <authorList>
            <person name="De Jode A."/>
            <person name="Faria R."/>
            <person name="Formenti G."/>
            <person name="Sims Y."/>
            <person name="Smith T.P."/>
            <person name="Tracey A."/>
            <person name="Wood J.M.D."/>
            <person name="Zagrodzka Z.B."/>
            <person name="Johannesson K."/>
            <person name="Butlin R.K."/>
            <person name="Leder E.H."/>
        </authorList>
    </citation>
    <scope>NUCLEOTIDE SEQUENCE [LARGE SCALE GENOMIC DNA]</scope>
    <source>
        <strain evidence="9">Snail1</strain>
        <tissue evidence="9">Muscle</tissue>
    </source>
</reference>
<sequence length="519" mass="58359">MAPVRLLVLFTVALTSALVDTHQTSTSDANHPTAQTQTNGPARQPNIVFVLADDLGYNDVGWHNPWIQTPHLDKLAVTGVRLENYYVQPICTPTRSQLLSGRYQIHTGLQHGIIWWAQANALPRQTPTIADVLRTSGYRTHMVGKWHLGFYKPEYMPINRGFDSYFGFLTGSEDHLTHITCYKKWCGYDLRDGLDPATNMEGNYSTTMYTQKAVDLINNHDASKPLFLYLAYQATHEPLQVPDSYLQQYPDIEDSNRRVFAGMATCLDEGVRNVTTALQNKGMWDNTVVIFSADNGGQVYFSGNNWPLRGWKGSLWEGGMRASGFVHSPLLPTHVQGTKTRELMHVTDWFPTMQTLAGSHPLAGLDGFDQWNTISKGAQSPRKELLHNIDPLAEPKGQQLYNDTFDTRVQAAIRVGDYKLLTGDPGNGSWVAAPESGWPDRVPNEAGGKNVWLFNVRTDPSEWHDLSDQRPDIVRQLLDRLNYYNSTAEPCRYPSDDPRADPQLHGGFWGPWETDATLV</sequence>
<keyword evidence="7" id="KW-0732">Signal</keyword>
<feature type="chain" id="PRO_5043027083" description="Sulfatase N-terminal domain-containing protein" evidence="7">
    <location>
        <begin position="18"/>
        <end position="519"/>
    </location>
</feature>
<keyword evidence="3" id="KW-0479">Metal-binding</keyword>
<dbReference type="GO" id="GO:0008484">
    <property type="term" value="F:sulfuric ester hydrolase activity"/>
    <property type="evidence" value="ECO:0007669"/>
    <property type="project" value="InterPro"/>
</dbReference>
<evidence type="ECO:0000313" key="9">
    <source>
        <dbReference type="EMBL" id="KAK7095155.1"/>
    </source>
</evidence>
<evidence type="ECO:0000256" key="7">
    <source>
        <dbReference type="SAM" id="SignalP"/>
    </source>
</evidence>
<feature type="domain" description="Sulfatase N-terminal" evidence="8">
    <location>
        <begin position="45"/>
        <end position="358"/>
    </location>
</feature>
<organism evidence="9 10">
    <name type="scientific">Littorina saxatilis</name>
    <dbReference type="NCBI Taxonomy" id="31220"/>
    <lineage>
        <taxon>Eukaryota</taxon>
        <taxon>Metazoa</taxon>
        <taxon>Spiralia</taxon>
        <taxon>Lophotrochozoa</taxon>
        <taxon>Mollusca</taxon>
        <taxon>Gastropoda</taxon>
        <taxon>Caenogastropoda</taxon>
        <taxon>Littorinimorpha</taxon>
        <taxon>Littorinoidea</taxon>
        <taxon>Littorinidae</taxon>
        <taxon>Littorina</taxon>
    </lineage>
</organism>
<evidence type="ECO:0000256" key="2">
    <source>
        <dbReference type="ARBA" id="ARBA00008779"/>
    </source>
</evidence>
<proteinExistence type="inferred from homology"/>
<dbReference type="Gene3D" id="3.30.1120.10">
    <property type="match status" value="1"/>
</dbReference>
<dbReference type="SUPFAM" id="SSF53649">
    <property type="entry name" value="Alkaline phosphatase-like"/>
    <property type="match status" value="1"/>
</dbReference>
<accession>A0AAN9AZK7</accession>
<keyword evidence="6" id="KW-0325">Glycoprotein</keyword>
<evidence type="ECO:0000256" key="4">
    <source>
        <dbReference type="ARBA" id="ARBA00022801"/>
    </source>
</evidence>
<protein>
    <recommendedName>
        <fullName evidence="8">Sulfatase N-terminal domain-containing protein</fullName>
    </recommendedName>
</protein>
<name>A0AAN9AZK7_9CAEN</name>
<evidence type="ECO:0000259" key="8">
    <source>
        <dbReference type="Pfam" id="PF00884"/>
    </source>
</evidence>
<evidence type="ECO:0000313" key="10">
    <source>
        <dbReference type="Proteomes" id="UP001374579"/>
    </source>
</evidence>
<dbReference type="PANTHER" id="PTHR10342:SF274">
    <property type="entry name" value="ARYLSULFATASE B"/>
    <property type="match status" value="1"/>
</dbReference>
<dbReference type="Proteomes" id="UP001374579">
    <property type="component" value="Unassembled WGS sequence"/>
</dbReference>
<evidence type="ECO:0000256" key="3">
    <source>
        <dbReference type="ARBA" id="ARBA00022723"/>
    </source>
</evidence>
<evidence type="ECO:0000256" key="1">
    <source>
        <dbReference type="ARBA" id="ARBA00001913"/>
    </source>
</evidence>
<dbReference type="Pfam" id="PF00884">
    <property type="entry name" value="Sulfatase"/>
    <property type="match status" value="1"/>
</dbReference>
<gene>
    <name evidence="9" type="ORF">V1264_006600</name>
</gene>
<dbReference type="InterPro" id="IPR017850">
    <property type="entry name" value="Alkaline_phosphatase_core_sf"/>
</dbReference>
<keyword evidence="5" id="KW-0106">Calcium</keyword>
<dbReference type="InterPro" id="IPR000917">
    <property type="entry name" value="Sulfatase_N"/>
</dbReference>
<comment type="similarity">
    <text evidence="2">Belongs to the sulfatase family.</text>
</comment>
<dbReference type="PROSITE" id="PS00149">
    <property type="entry name" value="SULFATASE_2"/>
    <property type="match status" value="1"/>
</dbReference>
<comment type="caution">
    <text evidence="9">The sequence shown here is derived from an EMBL/GenBank/DDBJ whole genome shotgun (WGS) entry which is preliminary data.</text>
</comment>